<organism evidence="3 4">
    <name type="scientific">Vitreoscilla massiliensis</name>
    <dbReference type="NCBI Taxonomy" id="1689272"/>
    <lineage>
        <taxon>Bacteria</taxon>
        <taxon>Pseudomonadati</taxon>
        <taxon>Pseudomonadota</taxon>
        <taxon>Betaproteobacteria</taxon>
        <taxon>Neisseriales</taxon>
        <taxon>Neisseriaceae</taxon>
        <taxon>Vitreoscilla</taxon>
    </lineage>
</organism>
<reference evidence="3 4" key="1">
    <citation type="journal article" date="2022" name="Res Sq">
        <title>Evolution of multicellular longitudinally dividing oral cavity symbionts (Neisseriaceae).</title>
        <authorList>
            <person name="Nyongesa S."/>
            <person name="Weber P."/>
            <person name="Bernet E."/>
            <person name="Pullido F."/>
            <person name="Nieckarz M."/>
            <person name="Delaby M."/>
            <person name="Nieves C."/>
            <person name="Viehboeck T."/>
            <person name="Krause N."/>
            <person name="Rivera-Millot A."/>
            <person name="Nakamura A."/>
            <person name="Vischer N."/>
            <person name="VanNieuwenhze M."/>
            <person name="Brun Y."/>
            <person name="Cava F."/>
            <person name="Bulgheresi S."/>
            <person name="Veyrier F."/>
        </authorList>
    </citation>
    <scope>NUCLEOTIDE SEQUENCE [LARGE SCALE GENOMIC DNA]</scope>
    <source>
        <strain evidence="3 4">SN4</strain>
    </source>
</reference>
<dbReference type="InterPro" id="IPR003675">
    <property type="entry name" value="Rce1/LyrA-like_dom"/>
</dbReference>
<feature type="transmembrane region" description="Helical" evidence="1">
    <location>
        <begin position="152"/>
        <end position="170"/>
    </location>
</feature>
<evidence type="ECO:0000313" key="4">
    <source>
        <dbReference type="Proteomes" id="UP000832011"/>
    </source>
</evidence>
<feature type="transmembrane region" description="Helical" evidence="1">
    <location>
        <begin position="121"/>
        <end position="140"/>
    </location>
</feature>
<dbReference type="Proteomes" id="UP000832011">
    <property type="component" value="Chromosome"/>
</dbReference>
<proteinExistence type="predicted"/>
<evidence type="ECO:0000259" key="2">
    <source>
        <dbReference type="Pfam" id="PF02517"/>
    </source>
</evidence>
<gene>
    <name evidence="3" type="ORF">LVJ82_04900</name>
</gene>
<protein>
    <submittedName>
        <fullName evidence="3">CPBP family intramembrane metalloprotease</fullName>
    </submittedName>
</protein>
<dbReference type="PANTHER" id="PTHR36435:SF1">
    <property type="entry name" value="CAAX AMINO TERMINAL PROTEASE FAMILY PROTEIN"/>
    <property type="match status" value="1"/>
</dbReference>
<dbReference type="PANTHER" id="PTHR36435">
    <property type="entry name" value="SLR1288 PROTEIN"/>
    <property type="match status" value="1"/>
</dbReference>
<dbReference type="EMBL" id="CP091511">
    <property type="protein sequence ID" value="UOO90323.1"/>
    <property type="molecule type" value="Genomic_DNA"/>
</dbReference>
<keyword evidence="3" id="KW-0378">Hydrolase</keyword>
<dbReference type="Pfam" id="PF02517">
    <property type="entry name" value="Rce1-like"/>
    <property type="match status" value="1"/>
</dbReference>
<feature type="transmembrane region" description="Helical" evidence="1">
    <location>
        <begin position="176"/>
        <end position="193"/>
    </location>
</feature>
<keyword evidence="4" id="KW-1185">Reference proteome</keyword>
<feature type="transmembrane region" description="Helical" evidence="1">
    <location>
        <begin position="81"/>
        <end position="101"/>
    </location>
</feature>
<accession>A0ABY4E3J8</accession>
<keyword evidence="1" id="KW-1133">Transmembrane helix</keyword>
<keyword evidence="3" id="KW-0645">Protease</keyword>
<dbReference type="InterPro" id="IPR052710">
    <property type="entry name" value="CAAX_protease"/>
</dbReference>
<evidence type="ECO:0000256" key="1">
    <source>
        <dbReference type="SAM" id="Phobius"/>
    </source>
</evidence>
<keyword evidence="3" id="KW-0482">Metalloprotease</keyword>
<feature type="transmembrane region" description="Helical" evidence="1">
    <location>
        <begin position="200"/>
        <end position="218"/>
    </location>
</feature>
<keyword evidence="1" id="KW-0812">Transmembrane</keyword>
<sequence>MKKVFINTAIVVGMLLLYFVPSIVMGVSLLIASKHVGEVFVWFRDLAPLLGMIIATVALLYWAHFLNFFPKATTKFSLKDGLKLVLVFVLMQVWVAAFSQFKPEYTDNDKAIMELMQMFPLWLMFIFICIVAPICEEIIFRGALIGQLFAKHLWWGAAVSTLLFAAIHLPEDAISWLMYGGLGAAFSWVFVRSKQLWQCVVLHMANNLLALASMQGWLG</sequence>
<name>A0ABY4E3J8_9NEIS</name>
<keyword evidence="1" id="KW-0472">Membrane</keyword>
<dbReference type="GO" id="GO:0008237">
    <property type="term" value="F:metallopeptidase activity"/>
    <property type="evidence" value="ECO:0007669"/>
    <property type="project" value="UniProtKB-KW"/>
</dbReference>
<feature type="transmembrane region" description="Helical" evidence="1">
    <location>
        <begin position="46"/>
        <end position="69"/>
    </location>
</feature>
<feature type="transmembrane region" description="Helical" evidence="1">
    <location>
        <begin position="9"/>
        <end position="31"/>
    </location>
</feature>
<feature type="domain" description="CAAX prenyl protease 2/Lysostaphin resistance protein A-like" evidence="2">
    <location>
        <begin position="121"/>
        <end position="209"/>
    </location>
</feature>
<evidence type="ECO:0000313" key="3">
    <source>
        <dbReference type="EMBL" id="UOO90323.1"/>
    </source>
</evidence>
<dbReference type="RefSeq" id="WP_058355793.1">
    <property type="nucleotide sequence ID" value="NZ_CABKVG010000008.1"/>
</dbReference>